<dbReference type="InterPro" id="IPR007436">
    <property type="entry name" value="DUF485"/>
</dbReference>
<keyword evidence="1" id="KW-0472">Membrane</keyword>
<feature type="transmembrane region" description="Helical" evidence="1">
    <location>
        <begin position="69"/>
        <end position="90"/>
    </location>
</feature>
<comment type="caution">
    <text evidence="2">The sequence shown here is derived from an EMBL/GenBank/DDBJ whole genome shotgun (WGS) entry which is preliminary data.</text>
</comment>
<evidence type="ECO:0000313" key="3">
    <source>
        <dbReference type="Proteomes" id="UP000523087"/>
    </source>
</evidence>
<dbReference type="Proteomes" id="UP000523087">
    <property type="component" value="Unassembled WGS sequence"/>
</dbReference>
<feature type="transmembrane region" description="Helical" evidence="1">
    <location>
        <begin position="36"/>
        <end position="57"/>
    </location>
</feature>
<organism evidence="2 3">
    <name type="scientific">Thermaerobacillus caldiproteolyticus</name>
    <dbReference type="NCBI Taxonomy" id="247480"/>
    <lineage>
        <taxon>Bacteria</taxon>
        <taxon>Bacillati</taxon>
        <taxon>Bacillota</taxon>
        <taxon>Bacilli</taxon>
        <taxon>Bacillales</taxon>
        <taxon>Anoxybacillaceae</taxon>
        <taxon>Thermaerobacillus</taxon>
    </lineage>
</organism>
<evidence type="ECO:0000256" key="1">
    <source>
        <dbReference type="SAM" id="Phobius"/>
    </source>
</evidence>
<keyword evidence="1" id="KW-0812">Transmembrane</keyword>
<dbReference type="PANTHER" id="PTHR38441:SF1">
    <property type="entry name" value="MEMBRANE PROTEIN"/>
    <property type="match status" value="1"/>
</dbReference>
<dbReference type="Pfam" id="PF04341">
    <property type="entry name" value="DUF485"/>
    <property type="match status" value="1"/>
</dbReference>
<reference evidence="2 3" key="1">
    <citation type="submission" date="2020-07" db="EMBL/GenBank/DDBJ databases">
        <title>Genomic Encyclopedia of Type Strains, Phase IV (KMG-IV): sequencing the most valuable type-strain genomes for metagenomic binning, comparative biology and taxonomic classification.</title>
        <authorList>
            <person name="Goeker M."/>
        </authorList>
    </citation>
    <scope>NUCLEOTIDE SEQUENCE [LARGE SCALE GENOMIC DNA]</scope>
    <source>
        <strain evidence="2 3">DSM 15730</strain>
    </source>
</reference>
<protein>
    <submittedName>
        <fullName evidence="2">Uncharacterized membrane protein (DUF485 family)</fullName>
    </submittedName>
</protein>
<keyword evidence="3" id="KW-1185">Reference proteome</keyword>
<gene>
    <name evidence="2" type="ORF">HNR31_001056</name>
</gene>
<dbReference type="PANTHER" id="PTHR38441">
    <property type="entry name" value="INTEGRAL MEMBRANE PROTEIN-RELATED"/>
    <property type="match status" value="1"/>
</dbReference>
<dbReference type="AlphaFoldDB" id="A0A7W0BZB0"/>
<dbReference type="RefSeq" id="WP_181555202.1">
    <property type="nucleotide sequence ID" value="NZ_JACDUT010000002.1"/>
</dbReference>
<proteinExistence type="predicted"/>
<dbReference type="EMBL" id="JACDUT010000002">
    <property type="protein sequence ID" value="MBA2874286.1"/>
    <property type="molecule type" value="Genomic_DNA"/>
</dbReference>
<evidence type="ECO:0000313" key="2">
    <source>
        <dbReference type="EMBL" id="MBA2874286.1"/>
    </source>
</evidence>
<keyword evidence="1" id="KW-1133">Transmembrane helix</keyword>
<sequence>MAIQEHSSLQQHSSIDYSQIVQSPSFQRLMRTKKQFILPLSLFFLAFYFALPILTSYSKALNNPAIGSISWAWIFAFAQFIMTWTLCVLYSRRAAHFDEMVEQIKREIKEGGKG</sequence>
<accession>A0A7W0BZB0</accession>
<name>A0A7W0BZB0_9BACL</name>